<keyword evidence="4" id="KW-1185">Reference proteome</keyword>
<evidence type="ECO:0000256" key="2">
    <source>
        <dbReference type="SAM" id="Phobius"/>
    </source>
</evidence>
<name>H5XLW1_9PSEU</name>
<evidence type="ECO:0008006" key="5">
    <source>
        <dbReference type="Google" id="ProtNLM"/>
    </source>
</evidence>
<evidence type="ECO:0000313" key="3">
    <source>
        <dbReference type="EMBL" id="EHR62003.1"/>
    </source>
</evidence>
<keyword evidence="2" id="KW-1133">Transmembrane helix</keyword>
<feature type="compositionally biased region" description="Basic and acidic residues" evidence="1">
    <location>
        <begin position="13"/>
        <end position="22"/>
    </location>
</feature>
<dbReference type="STRING" id="882082.SaccyDRAFT_3167"/>
<dbReference type="eggNOG" id="COG4346">
    <property type="taxonomic scope" value="Bacteria"/>
</dbReference>
<dbReference type="EMBL" id="CM001440">
    <property type="protein sequence ID" value="EHR62003.1"/>
    <property type="molecule type" value="Genomic_DNA"/>
</dbReference>
<feature type="transmembrane region" description="Helical" evidence="2">
    <location>
        <begin position="302"/>
        <end position="321"/>
    </location>
</feature>
<feature type="transmembrane region" description="Helical" evidence="2">
    <location>
        <begin position="134"/>
        <end position="167"/>
    </location>
</feature>
<feature type="region of interest" description="Disordered" evidence="1">
    <location>
        <begin position="1"/>
        <end position="23"/>
    </location>
</feature>
<keyword evidence="2" id="KW-0472">Membrane</keyword>
<proteinExistence type="predicted"/>
<reference evidence="3 4" key="1">
    <citation type="submission" date="2011-11" db="EMBL/GenBank/DDBJ databases">
        <title>The Noncontiguous Finished sequence of Saccharomonospora cyanea NA-134.</title>
        <authorList>
            <consortium name="US DOE Joint Genome Institute"/>
            <person name="Lucas S."/>
            <person name="Han J."/>
            <person name="Lapidus A."/>
            <person name="Cheng J.-F."/>
            <person name="Goodwin L."/>
            <person name="Pitluck S."/>
            <person name="Peters L."/>
            <person name="Ovchinnikova G."/>
            <person name="Lu M."/>
            <person name="Detter J.C."/>
            <person name="Han C."/>
            <person name="Tapia R."/>
            <person name="Land M."/>
            <person name="Hauser L."/>
            <person name="Kyrpides N."/>
            <person name="Ivanova N."/>
            <person name="Pagani I."/>
            <person name="Brambilla E.-M."/>
            <person name="Klenk H.-P."/>
            <person name="Woyke T."/>
        </authorList>
    </citation>
    <scope>NUCLEOTIDE SEQUENCE [LARGE SCALE GENOMIC DNA]</scope>
    <source>
        <strain evidence="3 4">NA-134</strain>
    </source>
</reference>
<feature type="transmembrane region" description="Helical" evidence="2">
    <location>
        <begin position="266"/>
        <end position="290"/>
    </location>
</feature>
<feature type="transmembrane region" description="Helical" evidence="2">
    <location>
        <begin position="327"/>
        <end position="345"/>
    </location>
</feature>
<sequence>MSHSVVAAPESDGAERPRDRGRSLRGPLRAEWTFPLVVGVVSAVVFAFVRTHLIDDTYITLSYARNLAFDGHWGLTLEQTSNTATSPLNVLSLAAITLVVRDAVVAAGVLFVLCQVGLALGLRRWGRERGLELAFAPLAVVTLLVNPLLVSSVGLEMALGASILVWLAVFTGERRYWAAGAMVGLLAVTRLDLLVVAAVVLVVRRRFWVGMWHVVTSAAAVALPWFLFSWLVLGSAVPDTLVIKTLQESWGEHDFGNGLALYFREYPAATVLSVWAVAAAVVSAVVWALGLRRGARLARVSAPMAVFALGGAAHALAYVWLGVPPYHWYYAPSVVAATVFVAALCSRWWFTAAVPALAAAASVALYGASGLPRDEAPVHSNHVASPQYLRIGEELRDIVGDGAVRSAGEIGALAYSCECAIVDVFSDRGRMAEAIEEKKRESSALGVTLLEANFAFLDAPAEPVRTEYELRITTKEAPAEAIAVWPTTSAWGSGHRTLYLVETD</sequence>
<feature type="transmembrane region" description="Helical" evidence="2">
    <location>
        <begin position="32"/>
        <end position="53"/>
    </location>
</feature>
<dbReference type="Proteomes" id="UP000002791">
    <property type="component" value="Chromosome"/>
</dbReference>
<evidence type="ECO:0000256" key="1">
    <source>
        <dbReference type="SAM" id="MobiDB-lite"/>
    </source>
</evidence>
<gene>
    <name evidence="3" type="ORF">SaccyDRAFT_3167</name>
</gene>
<dbReference type="RefSeq" id="WP_005457478.1">
    <property type="nucleotide sequence ID" value="NZ_CM001440.1"/>
</dbReference>
<protein>
    <recommendedName>
        <fullName evidence="5">Glycosyltransferase RgtA/B/C/D-like domain-containing protein</fullName>
    </recommendedName>
</protein>
<feature type="transmembrane region" description="Helical" evidence="2">
    <location>
        <begin position="103"/>
        <end position="122"/>
    </location>
</feature>
<evidence type="ECO:0000313" key="4">
    <source>
        <dbReference type="Proteomes" id="UP000002791"/>
    </source>
</evidence>
<feature type="transmembrane region" description="Helical" evidence="2">
    <location>
        <begin position="179"/>
        <end position="203"/>
    </location>
</feature>
<accession>H5XLW1</accession>
<dbReference type="AlphaFoldDB" id="H5XLW1"/>
<feature type="transmembrane region" description="Helical" evidence="2">
    <location>
        <begin position="210"/>
        <end position="233"/>
    </location>
</feature>
<keyword evidence="2" id="KW-0812">Transmembrane</keyword>
<dbReference type="HOGENOM" id="CLU_541718_0_0_11"/>
<organism evidence="3 4">
    <name type="scientific">Saccharomonospora cyanea NA-134</name>
    <dbReference type="NCBI Taxonomy" id="882082"/>
    <lineage>
        <taxon>Bacteria</taxon>
        <taxon>Bacillati</taxon>
        <taxon>Actinomycetota</taxon>
        <taxon>Actinomycetes</taxon>
        <taxon>Pseudonocardiales</taxon>
        <taxon>Pseudonocardiaceae</taxon>
        <taxon>Saccharomonospora</taxon>
    </lineage>
</organism>